<organism evidence="2 3">
    <name type="scientific">Pectobacterium parvum</name>
    <dbReference type="NCBI Taxonomy" id="2778550"/>
    <lineage>
        <taxon>Bacteria</taxon>
        <taxon>Pseudomonadati</taxon>
        <taxon>Pseudomonadota</taxon>
        <taxon>Gammaproteobacteria</taxon>
        <taxon>Enterobacterales</taxon>
        <taxon>Pectobacteriaceae</taxon>
        <taxon>Pectobacterium</taxon>
    </lineage>
</organism>
<reference evidence="2" key="2">
    <citation type="journal article" date="2022" name="Plant Pathol J">
        <title>Comparative Genomic Analysis of Pathogenic Factors of Pectobacterium Species Isolated in South Korea Using Whole-Genome Sequencing.</title>
        <authorList>
            <person name="Jee S."/>
            <person name="Kang I.J."/>
            <person name="Bak G."/>
            <person name="Kang S."/>
            <person name="Lee J."/>
            <person name="Heu S."/>
            <person name="Hwang I."/>
        </authorList>
    </citation>
    <scope>NUCLEOTIDE SEQUENCE</scope>
    <source>
        <strain evidence="2">PZ1</strain>
    </source>
</reference>
<dbReference type="AlphaFoldDB" id="A0AAP9IH62"/>
<reference evidence="1 4" key="3">
    <citation type="submission" date="2024-10" db="EMBL/GenBank/DDBJ databases">
        <authorList>
            <person name="Lu C.-H."/>
        </authorList>
    </citation>
    <scope>NUCLEOTIDE SEQUENCE [LARGE SCALE GENOMIC DNA]</scope>
    <source>
        <strain evidence="1 4">22QBSP01-2</strain>
    </source>
</reference>
<reference evidence="3" key="1">
    <citation type="submission" date="2019-11" db="EMBL/GenBank/DDBJ databases">
        <authorList>
            <person name="Jee S."/>
        </authorList>
    </citation>
    <scope>NUCLEOTIDE SEQUENCE [LARGE SCALE GENOMIC DNA]</scope>
    <source>
        <strain evidence="3">PZ1</strain>
    </source>
</reference>
<evidence type="ECO:0000313" key="2">
    <source>
        <dbReference type="EMBL" id="QHQ24655.1"/>
    </source>
</evidence>
<dbReference type="GeneID" id="90770207"/>
<dbReference type="EMBL" id="CP046377">
    <property type="protein sequence ID" value="QHQ24655.1"/>
    <property type="molecule type" value="Genomic_DNA"/>
</dbReference>
<protein>
    <submittedName>
        <fullName evidence="2">Uncharacterized protein</fullName>
    </submittedName>
</protein>
<evidence type="ECO:0000313" key="4">
    <source>
        <dbReference type="Proteomes" id="UP001617714"/>
    </source>
</evidence>
<dbReference type="RefSeq" id="WP_039484991.1">
    <property type="nucleotide sequence ID" value="NZ_CP046377.1"/>
</dbReference>
<evidence type="ECO:0000313" key="1">
    <source>
        <dbReference type="EMBL" id="MFJ5322401.1"/>
    </source>
</evidence>
<keyword evidence="4" id="KW-1185">Reference proteome</keyword>
<evidence type="ECO:0000313" key="3">
    <source>
        <dbReference type="Proteomes" id="UP000464054"/>
    </source>
</evidence>
<dbReference type="Proteomes" id="UP001617714">
    <property type="component" value="Unassembled WGS sequence"/>
</dbReference>
<gene>
    <name evidence="1" type="ORF">ACIPSN_13740</name>
    <name evidence="2" type="ORF">GMX10_11685</name>
</gene>
<name>A0AAP9IH62_9GAMM</name>
<dbReference type="EMBL" id="JBIXKD010000014">
    <property type="protein sequence ID" value="MFJ5322401.1"/>
    <property type="molecule type" value="Genomic_DNA"/>
</dbReference>
<accession>A0AAP9IH62</accession>
<dbReference type="Proteomes" id="UP000464054">
    <property type="component" value="Chromosome"/>
</dbReference>
<sequence>MRQENRQTYFLNKIPSNTADSVTHYLNLSRKTAMWAIVRRKKNGHAQEKHNVMRRGTCRILISRIKIIVRLNTKPDVEKQSTCGRKFELCHKKAPK</sequence>
<proteinExistence type="predicted"/>